<evidence type="ECO:0000259" key="6">
    <source>
        <dbReference type="PROSITE" id="PS50249"/>
    </source>
</evidence>
<evidence type="ECO:0000313" key="7">
    <source>
        <dbReference type="EMBL" id="SOB79850.1"/>
    </source>
</evidence>
<evidence type="ECO:0000256" key="5">
    <source>
        <dbReference type="ARBA" id="ARBA00023049"/>
    </source>
</evidence>
<dbReference type="InterPro" id="IPR001405">
    <property type="entry name" value="UPF0758"/>
</dbReference>
<feature type="domain" description="MPN" evidence="6">
    <location>
        <begin position="9"/>
        <end position="130"/>
    </location>
</feature>
<dbReference type="AlphaFoldDB" id="A0A285QD31"/>
<dbReference type="InterPro" id="IPR037518">
    <property type="entry name" value="MPN"/>
</dbReference>
<dbReference type="PROSITE" id="PS01302">
    <property type="entry name" value="UPF0758"/>
    <property type="match status" value="1"/>
</dbReference>
<evidence type="ECO:0000313" key="8">
    <source>
        <dbReference type="Proteomes" id="UP000219494"/>
    </source>
</evidence>
<evidence type="ECO:0000256" key="3">
    <source>
        <dbReference type="ARBA" id="ARBA00022801"/>
    </source>
</evidence>
<proteinExistence type="predicted"/>
<keyword evidence="4" id="KW-0862">Zinc</keyword>
<dbReference type="InterPro" id="IPR020891">
    <property type="entry name" value="UPF0758_CS"/>
</dbReference>
<dbReference type="EMBL" id="OBMI01000001">
    <property type="protein sequence ID" value="SOB79850.1"/>
    <property type="molecule type" value="Genomic_DNA"/>
</dbReference>
<dbReference type="PANTHER" id="PTHR30471:SF3">
    <property type="entry name" value="UPF0758 PROTEIN YEES-RELATED"/>
    <property type="match status" value="1"/>
</dbReference>
<evidence type="ECO:0000256" key="1">
    <source>
        <dbReference type="ARBA" id="ARBA00022670"/>
    </source>
</evidence>
<dbReference type="InterPro" id="IPR025657">
    <property type="entry name" value="RadC_JAB"/>
</dbReference>
<sequence>MGVAVPPVVAVHGPDMARRLFVGLIHPEREMAGVAYLDGSGRLLGLRHVAGGRDWSAVPPRTVVTDALAFDARAAVVAHNHPSGCACPSEADRAFTRVLAQALAAVEVRLHDALILTVEETTSFRALGLL</sequence>
<dbReference type="Gene3D" id="3.40.140.10">
    <property type="entry name" value="Cytidine Deaminase, domain 2"/>
    <property type="match status" value="1"/>
</dbReference>
<dbReference type="PROSITE" id="PS50249">
    <property type="entry name" value="MPN"/>
    <property type="match status" value="1"/>
</dbReference>
<keyword evidence="8" id="KW-1185">Reference proteome</keyword>
<dbReference type="GO" id="GO:0046872">
    <property type="term" value="F:metal ion binding"/>
    <property type="evidence" value="ECO:0007669"/>
    <property type="project" value="UniProtKB-KW"/>
</dbReference>
<dbReference type="SUPFAM" id="SSF102712">
    <property type="entry name" value="JAB1/MPN domain"/>
    <property type="match status" value="1"/>
</dbReference>
<keyword evidence="2" id="KW-0479">Metal-binding</keyword>
<name>A0A285QD31_9SPHN</name>
<keyword evidence="1" id="KW-0645">Protease</keyword>
<reference evidence="7 8" key="1">
    <citation type="submission" date="2017-07" db="EMBL/GenBank/DDBJ databases">
        <authorList>
            <person name="Sun Z.S."/>
            <person name="Albrecht U."/>
            <person name="Echele G."/>
            <person name="Lee C.C."/>
        </authorList>
    </citation>
    <scope>NUCLEOTIDE SEQUENCE [LARGE SCALE GENOMIC DNA]</scope>
    <source>
        <strain evidence="7 8">CGMCC 1.12672</strain>
    </source>
</reference>
<dbReference type="Proteomes" id="UP000219494">
    <property type="component" value="Unassembled WGS sequence"/>
</dbReference>
<evidence type="ECO:0000256" key="2">
    <source>
        <dbReference type="ARBA" id="ARBA00022723"/>
    </source>
</evidence>
<dbReference type="PANTHER" id="PTHR30471">
    <property type="entry name" value="DNA REPAIR PROTEIN RADC"/>
    <property type="match status" value="1"/>
</dbReference>
<organism evidence="7 8">
    <name type="scientific">Sphingomonas guangdongensis</name>
    <dbReference type="NCBI Taxonomy" id="1141890"/>
    <lineage>
        <taxon>Bacteria</taxon>
        <taxon>Pseudomonadati</taxon>
        <taxon>Pseudomonadota</taxon>
        <taxon>Alphaproteobacteria</taxon>
        <taxon>Sphingomonadales</taxon>
        <taxon>Sphingomonadaceae</taxon>
        <taxon>Sphingomonas</taxon>
    </lineage>
</organism>
<dbReference type="Pfam" id="PF04002">
    <property type="entry name" value="RadC"/>
    <property type="match status" value="1"/>
</dbReference>
<keyword evidence="3" id="KW-0378">Hydrolase</keyword>
<evidence type="ECO:0000256" key="4">
    <source>
        <dbReference type="ARBA" id="ARBA00022833"/>
    </source>
</evidence>
<dbReference type="GO" id="GO:0006508">
    <property type="term" value="P:proteolysis"/>
    <property type="evidence" value="ECO:0007669"/>
    <property type="project" value="UniProtKB-KW"/>
</dbReference>
<keyword evidence="5" id="KW-0482">Metalloprotease</keyword>
<dbReference type="GO" id="GO:0008237">
    <property type="term" value="F:metallopeptidase activity"/>
    <property type="evidence" value="ECO:0007669"/>
    <property type="project" value="UniProtKB-KW"/>
</dbReference>
<protein>
    <submittedName>
        <fullName evidence="7">DNA repair protein RadC</fullName>
    </submittedName>
</protein>
<gene>
    <name evidence="7" type="ORF">SAMN06297144_0764</name>
</gene>
<accession>A0A285QD31</accession>